<dbReference type="PANTHER" id="PTHR45138:SF9">
    <property type="entry name" value="DIGUANYLATE CYCLASE DGCM-RELATED"/>
    <property type="match status" value="1"/>
</dbReference>
<dbReference type="Proteomes" id="UP000501891">
    <property type="component" value="Chromosome"/>
</dbReference>
<name>A0A858R5H0_9PROT</name>
<sequence length="230" mass="25344">MTPLDSALPHELVTDLHLPVARRRPSLPPSLIPLELPSESQGALLRDAIRRLRDAEATIAEQRERIEHLETLSMTDELTGLLNRRGLMDAFRRELAGAMRGGSGGVLVMVDLDGFKAINDTHGHLCGDQYLRQVAKVLKQNVRAQDVVARLGGDEFVVLLTRTAADKGEARAEALAKRFHAAACPWQRQSLPLSASFGVQPYAPHDDADKVMRQADAAMYRVKSTRKAAR</sequence>
<accession>A0A858R5H0</accession>
<dbReference type="AlphaFoldDB" id="A0A858R5H0"/>
<keyword evidence="3" id="KW-0175">Coiled coil</keyword>
<dbReference type="SUPFAM" id="SSF55073">
    <property type="entry name" value="Nucleotide cyclase"/>
    <property type="match status" value="1"/>
</dbReference>
<evidence type="ECO:0000256" key="3">
    <source>
        <dbReference type="SAM" id="Coils"/>
    </source>
</evidence>
<dbReference type="FunFam" id="3.30.70.270:FF:000001">
    <property type="entry name" value="Diguanylate cyclase domain protein"/>
    <property type="match status" value="1"/>
</dbReference>
<dbReference type="Gene3D" id="3.30.70.270">
    <property type="match status" value="1"/>
</dbReference>
<dbReference type="GO" id="GO:0052621">
    <property type="term" value="F:diguanylate cyclase activity"/>
    <property type="evidence" value="ECO:0007669"/>
    <property type="project" value="UniProtKB-EC"/>
</dbReference>
<dbReference type="CDD" id="cd01949">
    <property type="entry name" value="GGDEF"/>
    <property type="match status" value="1"/>
</dbReference>
<comment type="catalytic activity">
    <reaction evidence="2">
        <text>2 GTP = 3',3'-c-di-GMP + 2 diphosphate</text>
        <dbReference type="Rhea" id="RHEA:24898"/>
        <dbReference type="ChEBI" id="CHEBI:33019"/>
        <dbReference type="ChEBI" id="CHEBI:37565"/>
        <dbReference type="ChEBI" id="CHEBI:58805"/>
        <dbReference type="EC" id="2.7.7.65"/>
    </reaction>
</comment>
<dbReference type="InterPro" id="IPR000160">
    <property type="entry name" value="GGDEF_dom"/>
</dbReference>
<proteinExistence type="predicted"/>
<dbReference type="PANTHER" id="PTHR45138">
    <property type="entry name" value="REGULATORY COMPONENTS OF SENSORY TRANSDUCTION SYSTEM"/>
    <property type="match status" value="1"/>
</dbReference>
<feature type="domain" description="GGDEF" evidence="4">
    <location>
        <begin position="103"/>
        <end position="230"/>
    </location>
</feature>
<dbReference type="EC" id="2.7.7.65" evidence="1"/>
<protein>
    <recommendedName>
        <fullName evidence="1">diguanylate cyclase</fullName>
        <ecNumber evidence="1">2.7.7.65</ecNumber>
    </recommendedName>
</protein>
<evidence type="ECO:0000256" key="1">
    <source>
        <dbReference type="ARBA" id="ARBA00012528"/>
    </source>
</evidence>
<dbReference type="PROSITE" id="PS50887">
    <property type="entry name" value="GGDEF"/>
    <property type="match status" value="1"/>
</dbReference>
<dbReference type="SMART" id="SM00267">
    <property type="entry name" value="GGDEF"/>
    <property type="match status" value="1"/>
</dbReference>
<keyword evidence="6" id="KW-1185">Reference proteome</keyword>
<evidence type="ECO:0000313" key="6">
    <source>
        <dbReference type="Proteomes" id="UP000501891"/>
    </source>
</evidence>
<evidence type="ECO:0000313" key="5">
    <source>
        <dbReference type="EMBL" id="QJE72562.1"/>
    </source>
</evidence>
<evidence type="ECO:0000256" key="2">
    <source>
        <dbReference type="ARBA" id="ARBA00034247"/>
    </source>
</evidence>
<feature type="coiled-coil region" evidence="3">
    <location>
        <begin position="45"/>
        <end position="72"/>
    </location>
</feature>
<dbReference type="KEGG" id="acru:HHL28_05135"/>
<reference evidence="5" key="1">
    <citation type="submission" date="2020-04" db="EMBL/GenBank/DDBJ databases">
        <title>A desert anoxygenic phototrophic bacterium fixes CO2 using RubisCO under aerobic conditions.</title>
        <authorList>
            <person name="Tang K."/>
        </authorList>
    </citation>
    <scope>NUCLEOTIDE SEQUENCE [LARGE SCALE GENOMIC DNA]</scope>
    <source>
        <strain evidence="5">MIMtkB3</strain>
    </source>
</reference>
<dbReference type="InterPro" id="IPR043128">
    <property type="entry name" value="Rev_trsase/Diguanyl_cyclase"/>
</dbReference>
<dbReference type="InterPro" id="IPR029787">
    <property type="entry name" value="Nucleotide_cyclase"/>
</dbReference>
<gene>
    <name evidence="5" type="ORF">HHL28_05135</name>
</gene>
<dbReference type="NCBIfam" id="TIGR00254">
    <property type="entry name" value="GGDEF"/>
    <property type="match status" value="1"/>
</dbReference>
<dbReference type="EMBL" id="CP051775">
    <property type="protein sequence ID" value="QJE72562.1"/>
    <property type="molecule type" value="Genomic_DNA"/>
</dbReference>
<organism evidence="5 6">
    <name type="scientific">Aerophototrophica crusticola</name>
    <dbReference type="NCBI Taxonomy" id="1709002"/>
    <lineage>
        <taxon>Bacteria</taxon>
        <taxon>Pseudomonadati</taxon>
        <taxon>Pseudomonadota</taxon>
        <taxon>Alphaproteobacteria</taxon>
        <taxon>Rhodospirillales</taxon>
        <taxon>Rhodospirillaceae</taxon>
        <taxon>Aerophototrophica</taxon>
    </lineage>
</organism>
<evidence type="ECO:0000259" key="4">
    <source>
        <dbReference type="PROSITE" id="PS50887"/>
    </source>
</evidence>
<dbReference type="Pfam" id="PF00990">
    <property type="entry name" value="GGDEF"/>
    <property type="match status" value="1"/>
</dbReference>
<dbReference type="InterPro" id="IPR050469">
    <property type="entry name" value="Diguanylate_Cyclase"/>
</dbReference>